<evidence type="ECO:0000256" key="1">
    <source>
        <dbReference type="ARBA" id="ARBA00022729"/>
    </source>
</evidence>
<feature type="domain" description="5'-Nucleotidase C-terminal" evidence="4">
    <location>
        <begin position="404"/>
        <end position="514"/>
    </location>
</feature>
<dbReference type="RefSeq" id="WP_217645969.1">
    <property type="nucleotide sequence ID" value="NZ_FOJU01000003.1"/>
</dbReference>
<dbReference type="PANTHER" id="PTHR11575">
    <property type="entry name" value="5'-NUCLEOTIDASE-RELATED"/>
    <property type="match status" value="1"/>
</dbReference>
<dbReference type="InterPro" id="IPR004843">
    <property type="entry name" value="Calcineurin-like_PHP"/>
</dbReference>
<sequence>MTHVMERTGVLRLLATCDTHAHVRGFDYIRDRPNPGIGLSRIATLIEDARRDHAGPCLLLDAGDTLQGGLMGDMLAAQPDMRAHPAIEAMNALGYSSAAPGNHDFDFGLDFLKRATRGADFPFLCCNVLARRGAVPSEDELLFQPWHIVPISSGDRVLRLGLIGFAPPVASPPSRNGRPATVESRPMLEAAQYHVPCLKAAGADLIIAIAHTGIGGTTSLSDDDAAGVPLAGIDEIDALILGHMHLVFPGPDHPESLHVDPERGTIHGKPAVMAGQSGSHLAVMDLEIDGTNGWRIKGHRSRCVPITNGATTAPIAEDTRILDLTKDVHKETRAFARRPVATLGQRLTSHWSLITNDAYLTCLSEALQRGVRARAGALLNSGLPLISAVCPFRTGGRGGPLNFTDVPAGPIGMGHLADLYAFSNVPILLRLGAMDLRRWMEQATSVYSLLRPDRHGPLFRSDVPGFQFDAFHGLTYEINLAVPARGGRVRDLRHSGRLVEDSDEFIVATTFHRARSLIGRLGLRPRAAEPLEGIDMRDLLLEHLTAIDGQSVVARPKTVWRLIGPPGARAWFDGAPQMEQAPLLDGIRISHEGPTDAGFTRMRLNF</sequence>
<comment type="similarity">
    <text evidence="2">Belongs to the 5'-nucleotidase family.</text>
</comment>
<feature type="domain" description="Calcineurin-like phosphoesterase" evidence="3">
    <location>
        <begin position="12"/>
        <end position="245"/>
    </location>
</feature>
<name>A0A1I0XLR6_9RHOB</name>
<keyword evidence="2" id="KW-0547">Nucleotide-binding</keyword>
<dbReference type="InterPro" id="IPR036907">
    <property type="entry name" value="5'-Nucleotdase_C_sf"/>
</dbReference>
<dbReference type="InterPro" id="IPR008334">
    <property type="entry name" value="5'-Nucleotdase_C"/>
</dbReference>
<dbReference type="AlphaFoldDB" id="A0A1I0XLR6"/>
<keyword evidence="1" id="KW-0732">Signal</keyword>
<proteinExistence type="inferred from homology"/>
<dbReference type="PRINTS" id="PR01607">
    <property type="entry name" value="APYRASEFAMLY"/>
</dbReference>
<evidence type="ECO:0000259" key="3">
    <source>
        <dbReference type="Pfam" id="PF00149"/>
    </source>
</evidence>
<dbReference type="GO" id="GO:0016787">
    <property type="term" value="F:hydrolase activity"/>
    <property type="evidence" value="ECO:0007669"/>
    <property type="project" value="UniProtKB-KW"/>
</dbReference>
<dbReference type="PANTHER" id="PTHR11575:SF6">
    <property type="entry name" value="2',3'-CYCLIC-NUCLEOTIDE 2'-PHOSPHODIESTERASE_3'-NUCLEOTIDASE"/>
    <property type="match status" value="1"/>
</dbReference>
<gene>
    <name evidence="5" type="ORF">SAMN05421688_2334</name>
</gene>
<dbReference type="Gene3D" id="3.90.780.10">
    <property type="entry name" value="5'-Nucleotidase, C-terminal domain"/>
    <property type="match status" value="1"/>
</dbReference>
<organism evidence="5 6">
    <name type="scientific">Poseidonocella pacifica</name>
    <dbReference type="NCBI Taxonomy" id="871651"/>
    <lineage>
        <taxon>Bacteria</taxon>
        <taxon>Pseudomonadati</taxon>
        <taxon>Pseudomonadota</taxon>
        <taxon>Alphaproteobacteria</taxon>
        <taxon>Rhodobacterales</taxon>
        <taxon>Roseobacteraceae</taxon>
        <taxon>Poseidonocella</taxon>
    </lineage>
</organism>
<dbReference type="Pfam" id="PF00149">
    <property type="entry name" value="Metallophos"/>
    <property type="match status" value="1"/>
</dbReference>
<dbReference type="GO" id="GO:0030288">
    <property type="term" value="C:outer membrane-bounded periplasmic space"/>
    <property type="evidence" value="ECO:0007669"/>
    <property type="project" value="TreeGrafter"/>
</dbReference>
<dbReference type="Pfam" id="PF02872">
    <property type="entry name" value="5_nucleotid_C"/>
    <property type="match status" value="1"/>
</dbReference>
<accession>A0A1I0XLR6</accession>
<dbReference type="Gene3D" id="3.60.21.10">
    <property type="match status" value="1"/>
</dbReference>
<dbReference type="GO" id="GO:0009166">
    <property type="term" value="P:nucleotide catabolic process"/>
    <property type="evidence" value="ECO:0007669"/>
    <property type="project" value="InterPro"/>
</dbReference>
<protein>
    <submittedName>
        <fullName evidence="5">2',3'-cyclic-nucleotide 2'-phosphodiesterase / 3'-nucleotidase</fullName>
    </submittedName>
</protein>
<dbReference type="GO" id="GO:0000166">
    <property type="term" value="F:nucleotide binding"/>
    <property type="evidence" value="ECO:0007669"/>
    <property type="project" value="UniProtKB-KW"/>
</dbReference>
<dbReference type="InterPro" id="IPR006179">
    <property type="entry name" value="5_nucleotidase/apyrase"/>
</dbReference>
<evidence type="ECO:0000259" key="4">
    <source>
        <dbReference type="Pfam" id="PF02872"/>
    </source>
</evidence>
<dbReference type="SUPFAM" id="SSF55816">
    <property type="entry name" value="5'-nucleotidase (syn. UDP-sugar hydrolase), C-terminal domain"/>
    <property type="match status" value="1"/>
</dbReference>
<evidence type="ECO:0000313" key="6">
    <source>
        <dbReference type="Proteomes" id="UP000198796"/>
    </source>
</evidence>
<dbReference type="EMBL" id="FOJU01000003">
    <property type="protein sequence ID" value="SFB00913.1"/>
    <property type="molecule type" value="Genomic_DNA"/>
</dbReference>
<keyword evidence="2" id="KW-0378">Hydrolase</keyword>
<reference evidence="5 6" key="1">
    <citation type="submission" date="2016-10" db="EMBL/GenBank/DDBJ databases">
        <authorList>
            <person name="de Groot N.N."/>
        </authorList>
    </citation>
    <scope>NUCLEOTIDE SEQUENCE [LARGE SCALE GENOMIC DNA]</scope>
    <source>
        <strain evidence="5 6">DSM 29316</strain>
    </source>
</reference>
<evidence type="ECO:0000256" key="2">
    <source>
        <dbReference type="RuleBase" id="RU362119"/>
    </source>
</evidence>
<evidence type="ECO:0000313" key="5">
    <source>
        <dbReference type="EMBL" id="SFB00913.1"/>
    </source>
</evidence>
<dbReference type="SUPFAM" id="SSF56300">
    <property type="entry name" value="Metallo-dependent phosphatases"/>
    <property type="match status" value="1"/>
</dbReference>
<dbReference type="STRING" id="871651.SAMN05421688_2334"/>
<dbReference type="Proteomes" id="UP000198796">
    <property type="component" value="Unassembled WGS sequence"/>
</dbReference>
<keyword evidence="6" id="KW-1185">Reference proteome</keyword>
<dbReference type="InterPro" id="IPR029052">
    <property type="entry name" value="Metallo-depent_PP-like"/>
</dbReference>